<dbReference type="AlphaFoldDB" id="S9VWX8"/>
<accession>S9VWX8</accession>
<name>S9VWX8_9TRYP</name>
<protein>
    <submittedName>
        <fullName evidence="1">Uncharacterized protein</fullName>
    </submittedName>
</protein>
<dbReference type="Proteomes" id="UP000015354">
    <property type="component" value="Unassembled WGS sequence"/>
</dbReference>
<gene>
    <name evidence="1" type="ORF">STCU_03391</name>
</gene>
<reference evidence="1 2" key="1">
    <citation type="journal article" date="2013" name="PLoS ONE">
        <title>Predicting the Proteins of Angomonas deanei, Strigomonas culicis and Their Respective Endosymbionts Reveals New Aspects of the Trypanosomatidae Family.</title>
        <authorList>
            <person name="Motta M.C."/>
            <person name="Martins A.C."/>
            <person name="de Souza S.S."/>
            <person name="Catta-Preta C.M."/>
            <person name="Silva R."/>
            <person name="Klein C.C."/>
            <person name="de Almeida L.G."/>
            <person name="de Lima Cunha O."/>
            <person name="Ciapina L.P."/>
            <person name="Brocchi M."/>
            <person name="Colabardini A.C."/>
            <person name="de Araujo Lima B."/>
            <person name="Machado C.R."/>
            <person name="de Almeida Soares C.M."/>
            <person name="Probst C.M."/>
            <person name="de Menezes C.B."/>
            <person name="Thompson C.E."/>
            <person name="Bartholomeu D.C."/>
            <person name="Gradia D.F."/>
            <person name="Pavoni D.P."/>
            <person name="Grisard E.C."/>
            <person name="Fantinatti-Garboggini F."/>
            <person name="Marchini F.K."/>
            <person name="Rodrigues-Luiz G.F."/>
            <person name="Wagner G."/>
            <person name="Goldman G.H."/>
            <person name="Fietto J.L."/>
            <person name="Elias M.C."/>
            <person name="Goldman M.H."/>
            <person name="Sagot M.F."/>
            <person name="Pereira M."/>
            <person name="Stoco P.H."/>
            <person name="de Mendonca-Neto R.P."/>
            <person name="Teixeira S.M."/>
            <person name="Maciel T.E."/>
            <person name="de Oliveira Mendes T.A."/>
            <person name="Urmenyi T.P."/>
            <person name="de Souza W."/>
            <person name="Schenkman S."/>
            <person name="de Vasconcelos A.T."/>
        </authorList>
    </citation>
    <scope>NUCLEOTIDE SEQUENCE [LARGE SCALE GENOMIC DNA]</scope>
</reference>
<evidence type="ECO:0000313" key="1">
    <source>
        <dbReference type="EMBL" id="EPY31566.1"/>
    </source>
</evidence>
<sequence length="126" mass="14064">MAVGVTQADLRAMRDGVLERLPLAYYPLRPADLLAARARAEETARQVQHMQAAAHAAGKLHRTMWGPEEVNSALDARDLALLDTDLDSELVERRDLPSLMALQRPLYTEMGAQLPEERHAARLERA</sequence>
<proteinExistence type="predicted"/>
<keyword evidence="2" id="KW-1185">Reference proteome</keyword>
<comment type="caution">
    <text evidence="1">The sequence shown here is derived from an EMBL/GenBank/DDBJ whole genome shotgun (WGS) entry which is preliminary data.</text>
</comment>
<evidence type="ECO:0000313" key="2">
    <source>
        <dbReference type="Proteomes" id="UP000015354"/>
    </source>
</evidence>
<organism evidence="1 2">
    <name type="scientific">Strigomonas culicis</name>
    <dbReference type="NCBI Taxonomy" id="28005"/>
    <lineage>
        <taxon>Eukaryota</taxon>
        <taxon>Discoba</taxon>
        <taxon>Euglenozoa</taxon>
        <taxon>Kinetoplastea</taxon>
        <taxon>Metakinetoplastina</taxon>
        <taxon>Trypanosomatida</taxon>
        <taxon>Trypanosomatidae</taxon>
        <taxon>Strigomonadinae</taxon>
        <taxon>Strigomonas</taxon>
    </lineage>
</organism>
<feature type="non-terminal residue" evidence="1">
    <location>
        <position position="126"/>
    </location>
</feature>
<dbReference type="EMBL" id="ATMH01003391">
    <property type="protein sequence ID" value="EPY31566.1"/>
    <property type="molecule type" value="Genomic_DNA"/>
</dbReference>